<dbReference type="InterPro" id="IPR051162">
    <property type="entry name" value="T4SS_component"/>
</dbReference>
<proteinExistence type="predicted"/>
<sequence>MSDVQNAQAALEAAVAAAEKAKAEADAALARVQQLAADAAAAAQQAAAGTSAAAAVAAQAPAPADEGAAPGAQEPAGTPAPVESAAAPAPSADTPAPPPAAPEASAAGPLAAPAVDAIRAGYAFDGPAIEVGALVNGDARADVPVRIPLAMMNRHGLVAGATGTGKTKTLQVLAEQLSAAGVAVFAADMKGDLSGIATPGESNPKLLERTEGLGQQWTPRAAPTEYYALGGKGTGIPVRATVAGFGPLLLAKVLGLNDTQESSLGLVFHYAEQAGLALLDLSDLRAVLTYLTSDEGKGELASLGGLSSQTAGVILRELITFADQGADQFFGEPEMDTAEFLRIAPDGRGVVSLLELPGVATQPALFSTFLMWMLADLYNDLPEVGDLDKPRLVFFFDEAHLLFTGASKDFVAQITQTVRLIRSKGVGIVFVTQTPKDVPSDVLAQLGSRIQHQLRAFTPDDAKALKATVSTYPKSGYDLGEVLQSLATGEAIVTVMNEKGAPSPVAWTRLRAPQGSMSPTPTPAMEAAVAASPLLATYGTAIDRESAREILTAKLESASAAEAARVAATEQAKAQAEAEKAAAAAAKADAKAQADAERARAAAQKEYERQQREFEKAEKARRTAASRSTTTRSRSTSSRSRSSAGDSLMGDLLGSSASQKIMTEVVKGIFGTLRRR</sequence>
<keyword evidence="1" id="KW-0175">Coiled coil</keyword>
<feature type="region of interest" description="Disordered" evidence="2">
    <location>
        <begin position="52"/>
        <end position="107"/>
    </location>
</feature>
<organism evidence="4 5">
    <name type="scientific">Frondihabitans australicus</name>
    <dbReference type="NCBI Taxonomy" id="386892"/>
    <lineage>
        <taxon>Bacteria</taxon>
        <taxon>Bacillati</taxon>
        <taxon>Actinomycetota</taxon>
        <taxon>Actinomycetes</taxon>
        <taxon>Micrococcales</taxon>
        <taxon>Microbacteriaceae</taxon>
        <taxon>Frondihabitans</taxon>
    </lineage>
</organism>
<feature type="coiled-coil region" evidence="1">
    <location>
        <begin position="1"/>
        <end position="38"/>
    </location>
</feature>
<reference evidence="4 5" key="1">
    <citation type="submission" date="2018-10" db="EMBL/GenBank/DDBJ databases">
        <title>Sequencing the genomes of 1000 actinobacteria strains.</title>
        <authorList>
            <person name="Klenk H.-P."/>
        </authorList>
    </citation>
    <scope>NUCLEOTIDE SEQUENCE [LARGE SCALE GENOMIC DNA]</scope>
    <source>
        <strain evidence="4 5">DSM 17894</strain>
    </source>
</reference>
<dbReference type="AlphaFoldDB" id="A0A495ICC8"/>
<accession>A0A495ICC8</accession>
<dbReference type="OrthoDB" id="9758751at2"/>
<dbReference type="InterPro" id="IPR033186">
    <property type="entry name" value="HerA_C"/>
</dbReference>
<name>A0A495ICC8_9MICO</name>
<dbReference type="InterPro" id="IPR027417">
    <property type="entry name" value="P-loop_NTPase"/>
</dbReference>
<evidence type="ECO:0000313" key="4">
    <source>
        <dbReference type="EMBL" id="RKR73128.1"/>
    </source>
</evidence>
<evidence type="ECO:0000259" key="3">
    <source>
        <dbReference type="Pfam" id="PF05872"/>
    </source>
</evidence>
<feature type="domain" description="Helicase HerA-like C-terminal" evidence="3">
    <location>
        <begin position="139"/>
        <end position="593"/>
    </location>
</feature>
<feature type="compositionally biased region" description="Basic and acidic residues" evidence="2">
    <location>
        <begin position="595"/>
        <end position="621"/>
    </location>
</feature>
<feature type="compositionally biased region" description="Low complexity" evidence="2">
    <location>
        <begin position="52"/>
        <end position="94"/>
    </location>
</feature>
<evidence type="ECO:0000256" key="1">
    <source>
        <dbReference type="SAM" id="Coils"/>
    </source>
</evidence>
<dbReference type="SUPFAM" id="SSF52540">
    <property type="entry name" value="P-loop containing nucleoside triphosphate hydrolases"/>
    <property type="match status" value="1"/>
</dbReference>
<dbReference type="PANTHER" id="PTHR30121">
    <property type="entry name" value="UNCHARACTERIZED PROTEIN YJGR-RELATED"/>
    <property type="match status" value="1"/>
</dbReference>
<dbReference type="Gene3D" id="3.40.50.300">
    <property type="entry name" value="P-loop containing nucleotide triphosphate hydrolases"/>
    <property type="match status" value="2"/>
</dbReference>
<dbReference type="PANTHER" id="PTHR30121:SF6">
    <property type="entry name" value="SLR6007 PROTEIN"/>
    <property type="match status" value="1"/>
</dbReference>
<dbReference type="Pfam" id="PF05872">
    <property type="entry name" value="HerA_C"/>
    <property type="match status" value="1"/>
</dbReference>
<dbReference type="EMBL" id="RBKS01000001">
    <property type="protein sequence ID" value="RKR73128.1"/>
    <property type="molecule type" value="Genomic_DNA"/>
</dbReference>
<gene>
    <name evidence="4" type="ORF">C8E83_0214</name>
</gene>
<evidence type="ECO:0000313" key="5">
    <source>
        <dbReference type="Proteomes" id="UP000280008"/>
    </source>
</evidence>
<comment type="caution">
    <text evidence="4">The sequence shown here is derived from an EMBL/GenBank/DDBJ whole genome shotgun (WGS) entry which is preliminary data.</text>
</comment>
<keyword evidence="5" id="KW-1185">Reference proteome</keyword>
<dbReference type="CDD" id="cd01127">
    <property type="entry name" value="TrwB_TraG_TraD_VirD4"/>
    <property type="match status" value="1"/>
</dbReference>
<dbReference type="Proteomes" id="UP000280008">
    <property type="component" value="Unassembled WGS sequence"/>
</dbReference>
<feature type="region of interest" description="Disordered" evidence="2">
    <location>
        <begin position="595"/>
        <end position="651"/>
    </location>
</feature>
<evidence type="ECO:0000256" key="2">
    <source>
        <dbReference type="SAM" id="MobiDB-lite"/>
    </source>
</evidence>
<protein>
    <recommendedName>
        <fullName evidence="3">Helicase HerA-like C-terminal domain-containing protein</fullName>
    </recommendedName>
</protein>
<dbReference type="RefSeq" id="WP_121368033.1">
    <property type="nucleotide sequence ID" value="NZ_RBKS01000001.1"/>
</dbReference>
<feature type="compositionally biased region" description="Low complexity" evidence="2">
    <location>
        <begin position="623"/>
        <end position="644"/>
    </location>
</feature>